<name>A0A378NFX1_MANHA</name>
<dbReference type="Proteomes" id="UP000254031">
    <property type="component" value="Unassembled WGS sequence"/>
</dbReference>
<dbReference type="AlphaFoldDB" id="A0A378NFX1"/>
<dbReference type="EMBL" id="UGPL01000006">
    <property type="protein sequence ID" value="STY66927.1"/>
    <property type="molecule type" value="Genomic_DNA"/>
</dbReference>
<evidence type="ECO:0000313" key="2">
    <source>
        <dbReference type="EMBL" id="STY65264.1"/>
    </source>
</evidence>
<dbReference type="EMBL" id="UGPN01000002">
    <property type="protein sequence ID" value="STY59736.1"/>
    <property type="molecule type" value="Genomic_DNA"/>
</dbReference>
<evidence type="ECO:0000313" key="3">
    <source>
        <dbReference type="EMBL" id="STY66927.1"/>
    </source>
</evidence>
<accession>A0A378NFX1</accession>
<dbReference type="Proteomes" id="UP000254802">
    <property type="component" value="Unassembled WGS sequence"/>
</dbReference>
<dbReference type="InterPro" id="IPR014054">
    <property type="entry name" value="Phage_regulatory_Rha"/>
</dbReference>
<reference evidence="5 6" key="1">
    <citation type="submission" date="2018-06" db="EMBL/GenBank/DDBJ databases">
        <authorList>
            <consortium name="Pathogen Informatics"/>
            <person name="Doyle S."/>
        </authorList>
    </citation>
    <scope>NUCLEOTIDE SEQUENCE [LARGE SCALE GENOMIC DNA]</scope>
    <source>
        <strain evidence="1 6">NCTC10638</strain>
        <strain evidence="4 5">NCTC9380</strain>
    </source>
</reference>
<protein>
    <submittedName>
        <fullName evidence="4">Uncharacterized phage-encoded protein</fullName>
    </submittedName>
</protein>
<dbReference type="RefSeq" id="WP_006252350.1">
    <property type="nucleotide sequence ID" value="NZ_CP017484.1"/>
</dbReference>
<gene>
    <name evidence="1" type="ORF">NCTC10638_00916</name>
    <name evidence="2" type="ORF">NCTC9380_00523</name>
    <name evidence="3" type="ORF">NCTC9380_02259</name>
    <name evidence="4" type="ORF">NCTC9380_02677</name>
</gene>
<proteinExistence type="predicted"/>
<evidence type="ECO:0000313" key="5">
    <source>
        <dbReference type="Proteomes" id="UP000254031"/>
    </source>
</evidence>
<sequence>MNQLLNISEQKSSITMSSREIAELCEKEHRHVLRDIRAYVGAIIQMERGINVKSLDWSGKEGVELFGHTPIGGVICRYEVNPQNNQSYPIYYLDKSATLTIISGYNILLRKKIIDRWQELETQVPQSSKTPHIPQTYAEALRLAADQAEQNQLLQLENKQKTEENNALKSYFEPGLTPAQFVKGLNGVNSNKINDYLRTRGWLYKEKHCWRVCSQVRDKYLTESFKRIEVDPVERIEMTTYKPILLEKGAVKIFEAYLQGKLPMKADWNGKYYHSKVAV</sequence>
<dbReference type="EMBL" id="UGPL01000006">
    <property type="protein sequence ID" value="STY67324.1"/>
    <property type="molecule type" value="Genomic_DNA"/>
</dbReference>
<dbReference type="EMBL" id="UGPL01000006">
    <property type="protein sequence ID" value="STY65264.1"/>
    <property type="molecule type" value="Genomic_DNA"/>
</dbReference>
<evidence type="ECO:0000313" key="1">
    <source>
        <dbReference type="EMBL" id="STY59736.1"/>
    </source>
</evidence>
<evidence type="ECO:0000313" key="4">
    <source>
        <dbReference type="EMBL" id="STY67324.1"/>
    </source>
</evidence>
<organism evidence="4 5">
    <name type="scientific">Mannheimia haemolytica</name>
    <name type="common">Pasteurella haemolytica</name>
    <dbReference type="NCBI Taxonomy" id="75985"/>
    <lineage>
        <taxon>Bacteria</taxon>
        <taxon>Pseudomonadati</taxon>
        <taxon>Pseudomonadota</taxon>
        <taxon>Gammaproteobacteria</taxon>
        <taxon>Pasteurellales</taxon>
        <taxon>Pasteurellaceae</taxon>
        <taxon>Mannheimia</taxon>
    </lineage>
</organism>
<dbReference type="Pfam" id="PF09669">
    <property type="entry name" value="Phage_pRha"/>
    <property type="match status" value="1"/>
</dbReference>
<evidence type="ECO:0000313" key="6">
    <source>
        <dbReference type="Proteomes" id="UP000254802"/>
    </source>
</evidence>